<dbReference type="PANTHER" id="PTHR43278:SF4">
    <property type="entry name" value="NAD(P)H-DEPENDENT FMN-CONTAINING OXIDOREDUCTASE YWQN-RELATED"/>
    <property type="match status" value="1"/>
</dbReference>
<dbReference type="SUPFAM" id="SSF52218">
    <property type="entry name" value="Flavoproteins"/>
    <property type="match status" value="1"/>
</dbReference>
<gene>
    <name evidence="4" type="ORF">bsdtb5_02960</name>
</gene>
<organism evidence="4 5">
    <name type="scientific">Anaeromicropila herbilytica</name>
    <dbReference type="NCBI Taxonomy" id="2785025"/>
    <lineage>
        <taxon>Bacteria</taxon>
        <taxon>Bacillati</taxon>
        <taxon>Bacillota</taxon>
        <taxon>Clostridia</taxon>
        <taxon>Lachnospirales</taxon>
        <taxon>Lachnospiraceae</taxon>
        <taxon>Anaeromicropila</taxon>
    </lineage>
</organism>
<dbReference type="InterPro" id="IPR005025">
    <property type="entry name" value="FMN_Rdtase-like_dom"/>
</dbReference>
<evidence type="ECO:0000256" key="1">
    <source>
        <dbReference type="ARBA" id="ARBA00022630"/>
    </source>
</evidence>
<dbReference type="PANTHER" id="PTHR43278">
    <property type="entry name" value="NAD(P)H-DEPENDENT FMN-CONTAINING OXIDOREDUCTASE YWQN-RELATED"/>
    <property type="match status" value="1"/>
</dbReference>
<keyword evidence="1" id="KW-0285">Flavoprotein</keyword>
<keyword evidence="2" id="KW-0288">FMN</keyword>
<feature type="domain" description="NADPH-dependent FMN reductase-like" evidence="3">
    <location>
        <begin position="1"/>
        <end position="131"/>
    </location>
</feature>
<name>A0A7R7IBP5_9FIRM</name>
<sequence length="195" mass="22146">MKILVLMGSPRKNGYTATLLKPFLTELEMKGAEVKTIFLYDKKIAPCLECCQCQDKLGEYGCSIQDDMYDISDEILKADCIILASPIFIWYCTAPMKAMLDRIYGLHKYYGKQRGPSLLEGKMCGIIATCGYDLEYGISPFEDGIKRFCEHFKIKYIGKAAVQRKDSDELEKFETEDLKKTAVDFAEKVISCCTK</sequence>
<dbReference type="RefSeq" id="WP_271714300.1">
    <property type="nucleotide sequence ID" value="NZ_AP024169.1"/>
</dbReference>
<dbReference type="InterPro" id="IPR051796">
    <property type="entry name" value="ISF_SsuE-like"/>
</dbReference>
<evidence type="ECO:0000313" key="4">
    <source>
        <dbReference type="EMBL" id="BCN29001.1"/>
    </source>
</evidence>
<accession>A0A7R7IBP5</accession>
<dbReference type="Pfam" id="PF03358">
    <property type="entry name" value="FMN_red"/>
    <property type="match status" value="1"/>
</dbReference>
<protein>
    <recommendedName>
        <fullName evidence="3">NADPH-dependent FMN reductase-like domain-containing protein</fullName>
    </recommendedName>
</protein>
<evidence type="ECO:0000259" key="3">
    <source>
        <dbReference type="Pfam" id="PF03358"/>
    </source>
</evidence>
<dbReference type="GO" id="GO:0016491">
    <property type="term" value="F:oxidoreductase activity"/>
    <property type="evidence" value="ECO:0007669"/>
    <property type="project" value="InterPro"/>
</dbReference>
<evidence type="ECO:0000256" key="2">
    <source>
        <dbReference type="ARBA" id="ARBA00022643"/>
    </source>
</evidence>
<dbReference type="AlphaFoldDB" id="A0A7R7IBP5"/>
<evidence type="ECO:0000313" key="5">
    <source>
        <dbReference type="Proteomes" id="UP000595897"/>
    </source>
</evidence>
<dbReference type="KEGG" id="ahb:bsdtb5_02960"/>
<dbReference type="Gene3D" id="3.40.50.360">
    <property type="match status" value="1"/>
</dbReference>
<dbReference type="Proteomes" id="UP000595897">
    <property type="component" value="Chromosome"/>
</dbReference>
<proteinExistence type="predicted"/>
<dbReference type="EMBL" id="AP024169">
    <property type="protein sequence ID" value="BCN29001.1"/>
    <property type="molecule type" value="Genomic_DNA"/>
</dbReference>
<keyword evidence="5" id="KW-1185">Reference proteome</keyword>
<reference evidence="4 5" key="1">
    <citation type="submission" date="2020-11" db="EMBL/GenBank/DDBJ databases">
        <title>Draft genome sequencing of a Lachnospiraceae strain isolated from anoxic soil subjected to BSD treatment.</title>
        <authorList>
            <person name="Uek A."/>
            <person name="Tonouchi A."/>
        </authorList>
    </citation>
    <scope>NUCLEOTIDE SEQUENCE [LARGE SCALE GENOMIC DNA]</scope>
    <source>
        <strain evidence="4 5">TB5</strain>
    </source>
</reference>
<dbReference type="InterPro" id="IPR029039">
    <property type="entry name" value="Flavoprotein-like_sf"/>
</dbReference>